<dbReference type="EMBL" id="CM047739">
    <property type="protein sequence ID" value="KAJ0042745.1"/>
    <property type="molecule type" value="Genomic_DNA"/>
</dbReference>
<name>A0ACC0YY64_9ROSI</name>
<evidence type="ECO:0000313" key="1">
    <source>
        <dbReference type="EMBL" id="KAJ0042745.1"/>
    </source>
</evidence>
<protein>
    <submittedName>
        <fullName evidence="1">Uncharacterized protein</fullName>
    </submittedName>
</protein>
<reference evidence="2" key="1">
    <citation type="journal article" date="2023" name="G3 (Bethesda)">
        <title>Genome assembly and association tests identify interacting loci associated with vigor, precocity, and sex in interspecific pistachio rootstocks.</title>
        <authorList>
            <person name="Palmer W."/>
            <person name="Jacygrad E."/>
            <person name="Sagayaradj S."/>
            <person name="Cavanaugh K."/>
            <person name="Han R."/>
            <person name="Bertier L."/>
            <person name="Beede B."/>
            <person name="Kafkas S."/>
            <person name="Golino D."/>
            <person name="Preece J."/>
            <person name="Michelmore R."/>
        </authorList>
    </citation>
    <scope>NUCLEOTIDE SEQUENCE [LARGE SCALE GENOMIC DNA]</scope>
</reference>
<dbReference type="Proteomes" id="UP001163603">
    <property type="component" value="Chromosome 4"/>
</dbReference>
<accession>A0ACC0YY64</accession>
<proteinExistence type="predicted"/>
<evidence type="ECO:0000313" key="2">
    <source>
        <dbReference type="Proteomes" id="UP001163603"/>
    </source>
</evidence>
<sequence length="697" mass="77062">MPAAKLKASNTTDMVKAEEGNESLDTLIKQAIGKEPLLSFSRNGDSSVQWIQLLQALDQQELPGWPLLSTPMKIQLQKCDKCSREFCSTINYRRHIRVHHRLKKLDKDSSKNRDLLGAFWDKLSVDEAKEVVSFNDVTLEGVTGSSIIKSLTAVIRKPVYASLPQVCVRAGSALLDIVQARPSRFPITSQELFSILDDASEKTFLSGIAVSMQKYIFDGEAGKIGLETRNLVACTSFLVEQILVKAWLADKDAEALRCQKLLVEEEEAAQRRQAEILERKRQKKLRQKEQKAKEQRHGEKADDKESTDGTSESVPPPETSSPLATSDSDAHNADALLDQVPSSLKPFQFADSDEDVDYEVQAGSGNGYADLGPGQNIERRMIQGSGRRHMVVVRRHLPSKSRGMLNVFHANQNSQASKLGGVQKHGNNRDLRAAPIVGGNKVWSRKPKPENDYGNLKTRLLKESINQPQEDKDHEVLIGSISVTLGHCDHNEGKTVAEAQDDCMEEHHMPKKNNVTEKPIQCGTSRSTVKWRPVSRRGTKGPAPVQNGCRESKGDVNVEQANYQTLLSESCLRLSMDDNNGGLGSSSSLMEESICPGSMQFNRHAAKAFLSERWKEAIAAKHVTLVLPPDSESGGYQEFESDCQVTVIQSSESHKRLANAGALESSTATGASAKLKFRTKPDKGPKIKYIPKHRILT</sequence>
<keyword evidence="2" id="KW-1185">Reference proteome</keyword>
<comment type="caution">
    <text evidence="1">The sequence shown here is derived from an EMBL/GenBank/DDBJ whole genome shotgun (WGS) entry which is preliminary data.</text>
</comment>
<organism evidence="1 2">
    <name type="scientific">Pistacia integerrima</name>
    <dbReference type="NCBI Taxonomy" id="434235"/>
    <lineage>
        <taxon>Eukaryota</taxon>
        <taxon>Viridiplantae</taxon>
        <taxon>Streptophyta</taxon>
        <taxon>Embryophyta</taxon>
        <taxon>Tracheophyta</taxon>
        <taxon>Spermatophyta</taxon>
        <taxon>Magnoliopsida</taxon>
        <taxon>eudicotyledons</taxon>
        <taxon>Gunneridae</taxon>
        <taxon>Pentapetalae</taxon>
        <taxon>rosids</taxon>
        <taxon>malvids</taxon>
        <taxon>Sapindales</taxon>
        <taxon>Anacardiaceae</taxon>
        <taxon>Pistacia</taxon>
    </lineage>
</organism>
<gene>
    <name evidence="1" type="ORF">Pint_17476</name>
</gene>